<keyword evidence="1" id="KW-0472">Membrane</keyword>
<keyword evidence="1" id="KW-0812">Transmembrane</keyword>
<reference evidence="2" key="1">
    <citation type="submission" date="2023-03" db="EMBL/GenBank/DDBJ databases">
        <title>Massive genome expansion in bonnet fungi (Mycena s.s.) driven by repeated elements and novel gene families across ecological guilds.</title>
        <authorList>
            <consortium name="Lawrence Berkeley National Laboratory"/>
            <person name="Harder C.B."/>
            <person name="Miyauchi S."/>
            <person name="Viragh M."/>
            <person name="Kuo A."/>
            <person name="Thoen E."/>
            <person name="Andreopoulos B."/>
            <person name="Lu D."/>
            <person name="Skrede I."/>
            <person name="Drula E."/>
            <person name="Henrissat B."/>
            <person name="Morin E."/>
            <person name="Kohler A."/>
            <person name="Barry K."/>
            <person name="LaButti K."/>
            <person name="Morin E."/>
            <person name="Salamov A."/>
            <person name="Lipzen A."/>
            <person name="Mereny Z."/>
            <person name="Hegedus B."/>
            <person name="Baldrian P."/>
            <person name="Stursova M."/>
            <person name="Weitz H."/>
            <person name="Taylor A."/>
            <person name="Grigoriev I.V."/>
            <person name="Nagy L.G."/>
            <person name="Martin F."/>
            <person name="Kauserud H."/>
        </authorList>
    </citation>
    <scope>NUCLEOTIDE SEQUENCE</scope>
    <source>
        <strain evidence="2">CBHHK200</strain>
    </source>
</reference>
<evidence type="ECO:0000313" key="3">
    <source>
        <dbReference type="Proteomes" id="UP001218188"/>
    </source>
</evidence>
<evidence type="ECO:0000256" key="1">
    <source>
        <dbReference type="SAM" id="Phobius"/>
    </source>
</evidence>
<evidence type="ECO:0000313" key="2">
    <source>
        <dbReference type="EMBL" id="KAJ7020420.1"/>
    </source>
</evidence>
<dbReference type="AlphaFoldDB" id="A0AAD6WPL2"/>
<sequence>MPGASGRGACHVASFLPLPTFAASTLILLPIHFMVPRLSPALYLYRRRHSLRNPIGHCYSDGIAPSASTSTATPLPAPGVPLSGFPTRCSRCYLKTVPLTSRVSHPIGSRRP</sequence>
<comment type="caution">
    <text evidence="2">The sequence shown here is derived from an EMBL/GenBank/DDBJ whole genome shotgun (WGS) entry which is preliminary data.</text>
</comment>
<gene>
    <name evidence="2" type="ORF">C8F04DRAFT_1144300</name>
</gene>
<keyword evidence="3" id="KW-1185">Reference proteome</keyword>
<dbReference type="Proteomes" id="UP001218188">
    <property type="component" value="Unassembled WGS sequence"/>
</dbReference>
<name>A0AAD6WPL2_9AGAR</name>
<dbReference type="EMBL" id="JARJCM010000264">
    <property type="protein sequence ID" value="KAJ7020420.1"/>
    <property type="molecule type" value="Genomic_DNA"/>
</dbReference>
<protein>
    <submittedName>
        <fullName evidence="2">Uncharacterized protein</fullName>
    </submittedName>
</protein>
<keyword evidence="1" id="KW-1133">Transmembrane helix</keyword>
<feature type="transmembrane region" description="Helical" evidence="1">
    <location>
        <begin position="21"/>
        <end position="45"/>
    </location>
</feature>
<organism evidence="2 3">
    <name type="scientific">Mycena alexandri</name>
    <dbReference type="NCBI Taxonomy" id="1745969"/>
    <lineage>
        <taxon>Eukaryota</taxon>
        <taxon>Fungi</taxon>
        <taxon>Dikarya</taxon>
        <taxon>Basidiomycota</taxon>
        <taxon>Agaricomycotina</taxon>
        <taxon>Agaricomycetes</taxon>
        <taxon>Agaricomycetidae</taxon>
        <taxon>Agaricales</taxon>
        <taxon>Marasmiineae</taxon>
        <taxon>Mycenaceae</taxon>
        <taxon>Mycena</taxon>
    </lineage>
</organism>
<proteinExistence type="predicted"/>
<accession>A0AAD6WPL2</accession>